<sequence>MSSMSSILRIPRSVVRSVQLYERVLGNCLLLKRNMANRTKASEQLSEYSAAQKEPHRLTTGNGCPIDTKTSTMTVGPRGPILLQDVQFLDELSHFDRERIPERVVHAKGGGAFGYFEVTHDITKYCKATIFEKVGKKTPCVVRFSTVGGESGSADTARDPRGFAMKFYTEDGNWDLVGNNTPIFFIRDPIFFPSFIHTQKRNPVTHLKDPDMFWDFITLRPETTHQVCFLFGDRGIPDGYQNMNGYGSHTFKLVNAKGEAIYCKFHVKTDQGVKNVPVDKAGELAGSDPDYNNRKLYDAIANGKPPSWSMSIQVMTFEQAEKYRTNPFDLTKIWPHSEFPLIPVGKMVLDRNPTNYFAQIEQSAFNPASMIPGIEASPDKMLQGRLFTYHDTHLHRLGTNYLQLPVNCPYKTRGGACHYQKDGAQTYEIPDGCPNYYPNSFSGPKDDLKYSPCKTHVSGDCQRYETGDDDNFSQVTTFWEKVLDKDAKERLVSNIAGHLKDAKDFIQKRAVDNFTKVHADFGARLTEKLKKYKTK</sequence>
<protein>
    <recommendedName>
        <fullName evidence="11">Catalase</fullName>
        <ecNumber evidence="11">1.11.1.6</ecNumber>
    </recommendedName>
</protein>
<evidence type="ECO:0000313" key="16">
    <source>
        <dbReference type="Proteomes" id="UP001163046"/>
    </source>
</evidence>
<evidence type="ECO:0000256" key="5">
    <source>
        <dbReference type="ARBA" id="ARBA00023002"/>
    </source>
</evidence>
<dbReference type="GO" id="GO:0005739">
    <property type="term" value="C:mitochondrion"/>
    <property type="evidence" value="ECO:0007669"/>
    <property type="project" value="TreeGrafter"/>
</dbReference>
<feature type="domain" description="Catalase core" evidence="14">
    <location>
        <begin position="59"/>
        <end position="445"/>
    </location>
</feature>
<gene>
    <name evidence="15" type="ORF">OS493_017326</name>
</gene>
<evidence type="ECO:0000259" key="14">
    <source>
        <dbReference type="SMART" id="SM01060"/>
    </source>
</evidence>
<dbReference type="PROSITE" id="PS00438">
    <property type="entry name" value="CATALASE_2"/>
    <property type="match status" value="1"/>
</dbReference>
<dbReference type="AlphaFoldDB" id="A0A9X0A4U5"/>
<proteinExistence type="inferred from homology"/>
<dbReference type="PRINTS" id="PR00067">
    <property type="entry name" value="CATALASE"/>
</dbReference>
<dbReference type="SUPFAM" id="SSF56634">
    <property type="entry name" value="Heme-dependent catalase-like"/>
    <property type="match status" value="1"/>
</dbReference>
<evidence type="ECO:0000256" key="4">
    <source>
        <dbReference type="ARBA" id="ARBA00022723"/>
    </source>
</evidence>
<reference evidence="15" key="1">
    <citation type="submission" date="2023-01" db="EMBL/GenBank/DDBJ databases">
        <title>Genome assembly of the deep-sea coral Lophelia pertusa.</title>
        <authorList>
            <person name="Herrera S."/>
            <person name="Cordes E."/>
        </authorList>
    </citation>
    <scope>NUCLEOTIDE SEQUENCE</scope>
    <source>
        <strain evidence="15">USNM1676648</strain>
        <tissue evidence="15">Polyp</tissue>
    </source>
</reference>
<dbReference type="InterPro" id="IPR024708">
    <property type="entry name" value="Catalase_AS"/>
</dbReference>
<dbReference type="InterPro" id="IPR018028">
    <property type="entry name" value="Catalase"/>
</dbReference>
<dbReference type="GO" id="GO:0042542">
    <property type="term" value="P:response to hydrogen peroxide"/>
    <property type="evidence" value="ECO:0007669"/>
    <property type="project" value="TreeGrafter"/>
</dbReference>
<evidence type="ECO:0000256" key="8">
    <source>
        <dbReference type="ARBA" id="ARBA00049254"/>
    </source>
</evidence>
<dbReference type="EC" id="1.11.1.6" evidence="11"/>
<dbReference type="PANTHER" id="PTHR11465:SF9">
    <property type="entry name" value="CATALASE"/>
    <property type="match status" value="1"/>
</dbReference>
<keyword evidence="6 10" id="KW-0408">Iron</keyword>
<dbReference type="InterPro" id="IPR020835">
    <property type="entry name" value="Catalase_sf"/>
</dbReference>
<dbReference type="PROSITE" id="PS00437">
    <property type="entry name" value="CATALASE_1"/>
    <property type="match status" value="1"/>
</dbReference>
<name>A0A9X0A4U5_9CNID</name>
<evidence type="ECO:0000256" key="3">
    <source>
        <dbReference type="ARBA" id="ARBA00022617"/>
    </source>
</evidence>
<evidence type="ECO:0000256" key="11">
    <source>
        <dbReference type="RuleBase" id="RU000498"/>
    </source>
</evidence>
<keyword evidence="2 11" id="KW-0575">Peroxidase</keyword>
<keyword evidence="16" id="KW-1185">Reference proteome</keyword>
<dbReference type="OrthoDB" id="6880011at2759"/>
<comment type="catalytic activity">
    <reaction evidence="8 11">
        <text>2 H2O2 = O2 + 2 H2O</text>
        <dbReference type="Rhea" id="RHEA:20309"/>
        <dbReference type="ChEBI" id="CHEBI:15377"/>
        <dbReference type="ChEBI" id="CHEBI:15379"/>
        <dbReference type="ChEBI" id="CHEBI:16240"/>
        <dbReference type="EC" id="1.11.1.6"/>
    </reaction>
</comment>
<dbReference type="InterPro" id="IPR011614">
    <property type="entry name" value="Catalase_core"/>
</dbReference>
<comment type="similarity">
    <text evidence="1 11">Belongs to the catalase family.</text>
</comment>
<evidence type="ECO:0000256" key="9">
    <source>
        <dbReference type="PIRSR" id="PIRSR038928-1"/>
    </source>
</evidence>
<accession>A0A9X0A4U5</accession>
<evidence type="ECO:0000256" key="12">
    <source>
        <dbReference type="RuleBase" id="RU004142"/>
    </source>
</evidence>
<dbReference type="Gene3D" id="2.40.180.10">
    <property type="entry name" value="Catalase core domain"/>
    <property type="match status" value="1"/>
</dbReference>
<dbReference type="PROSITE" id="PS51402">
    <property type="entry name" value="CATALASE_3"/>
    <property type="match status" value="1"/>
</dbReference>
<dbReference type="InterPro" id="IPR040333">
    <property type="entry name" value="Catalase_3"/>
</dbReference>
<feature type="active site" evidence="9">
    <location>
        <position position="106"/>
    </location>
</feature>
<dbReference type="GO" id="GO:0005777">
    <property type="term" value="C:peroxisome"/>
    <property type="evidence" value="ECO:0007669"/>
    <property type="project" value="TreeGrafter"/>
</dbReference>
<evidence type="ECO:0000256" key="6">
    <source>
        <dbReference type="ARBA" id="ARBA00023004"/>
    </source>
</evidence>
<keyword evidence="4 10" id="KW-0479">Metal-binding</keyword>
<dbReference type="PIRSF" id="PIRSF038928">
    <property type="entry name" value="Catalase_clade1-3"/>
    <property type="match status" value="1"/>
</dbReference>
<feature type="binding site" description="axial binding residue" evidence="10">
    <location>
        <position position="389"/>
    </location>
    <ligand>
        <name>heme</name>
        <dbReference type="ChEBI" id="CHEBI:30413"/>
    </ligand>
    <ligandPart>
        <name>Fe</name>
        <dbReference type="ChEBI" id="CHEBI:18248"/>
    </ligandPart>
</feature>
<keyword evidence="5 11" id="KW-0560">Oxidoreductase</keyword>
<dbReference type="CDD" id="cd08156">
    <property type="entry name" value="catalase_clade_3"/>
    <property type="match status" value="1"/>
</dbReference>
<dbReference type="GO" id="GO:0042744">
    <property type="term" value="P:hydrogen peroxide catabolic process"/>
    <property type="evidence" value="ECO:0007669"/>
    <property type="project" value="UniProtKB-KW"/>
</dbReference>
<dbReference type="Proteomes" id="UP001163046">
    <property type="component" value="Unassembled WGS sequence"/>
</dbReference>
<comment type="function">
    <text evidence="12">Catalyzes the degradation of hydrogen peroxide (H(2)O(2)) generated by peroxisomal oxidases to water and oxygen, thereby protecting cells from the toxic effects of hydrogen peroxide.</text>
</comment>
<dbReference type="Pfam" id="PF00199">
    <property type="entry name" value="Catalase"/>
    <property type="match status" value="1"/>
</dbReference>
<dbReference type="FunFam" id="2.40.180.10:FF:000001">
    <property type="entry name" value="Catalase"/>
    <property type="match status" value="1"/>
</dbReference>
<dbReference type="InterPro" id="IPR024711">
    <property type="entry name" value="Catalase_clade1/3"/>
</dbReference>
<comment type="caution">
    <text evidence="15">The sequence shown here is derived from an EMBL/GenBank/DDBJ whole genome shotgun (WGS) entry which is preliminary data.</text>
</comment>
<evidence type="ECO:0000313" key="15">
    <source>
        <dbReference type="EMBL" id="KAJ7391629.1"/>
    </source>
</evidence>
<dbReference type="Pfam" id="PF06628">
    <property type="entry name" value="Catalase-rel"/>
    <property type="match status" value="1"/>
</dbReference>
<dbReference type="InterPro" id="IPR002226">
    <property type="entry name" value="Catalase_haem_BS"/>
</dbReference>
<dbReference type="PANTHER" id="PTHR11465">
    <property type="entry name" value="CATALASE"/>
    <property type="match status" value="1"/>
</dbReference>
<dbReference type="GO" id="GO:0046872">
    <property type="term" value="F:metal ion binding"/>
    <property type="evidence" value="ECO:0007669"/>
    <property type="project" value="UniProtKB-KW"/>
</dbReference>
<dbReference type="EMBL" id="MU825405">
    <property type="protein sequence ID" value="KAJ7391629.1"/>
    <property type="molecule type" value="Genomic_DNA"/>
</dbReference>
<organism evidence="15 16">
    <name type="scientific">Desmophyllum pertusum</name>
    <dbReference type="NCBI Taxonomy" id="174260"/>
    <lineage>
        <taxon>Eukaryota</taxon>
        <taxon>Metazoa</taxon>
        <taxon>Cnidaria</taxon>
        <taxon>Anthozoa</taxon>
        <taxon>Hexacorallia</taxon>
        <taxon>Scleractinia</taxon>
        <taxon>Caryophylliina</taxon>
        <taxon>Caryophylliidae</taxon>
        <taxon>Desmophyllum</taxon>
    </lineage>
</organism>
<feature type="active site" evidence="9">
    <location>
        <position position="179"/>
    </location>
</feature>
<feature type="region of interest" description="Disordered" evidence="13">
    <location>
        <begin position="42"/>
        <end position="67"/>
    </location>
</feature>
<evidence type="ECO:0000256" key="2">
    <source>
        <dbReference type="ARBA" id="ARBA00022559"/>
    </source>
</evidence>
<keyword evidence="7 11" id="KW-0376">Hydrogen peroxide</keyword>
<dbReference type="InterPro" id="IPR010582">
    <property type="entry name" value="Catalase_immune_responsive"/>
</dbReference>
<dbReference type="SMART" id="SM01060">
    <property type="entry name" value="Catalase"/>
    <property type="match status" value="1"/>
</dbReference>
<keyword evidence="3 10" id="KW-0349">Heme</keyword>
<dbReference type="GO" id="GO:0020037">
    <property type="term" value="F:heme binding"/>
    <property type="evidence" value="ECO:0007669"/>
    <property type="project" value="InterPro"/>
</dbReference>
<evidence type="ECO:0000256" key="1">
    <source>
        <dbReference type="ARBA" id="ARBA00005329"/>
    </source>
</evidence>
<dbReference type="GO" id="GO:0004096">
    <property type="term" value="F:catalase activity"/>
    <property type="evidence" value="ECO:0007669"/>
    <property type="project" value="UniProtKB-EC"/>
</dbReference>
<comment type="cofactor">
    <cofactor evidence="10">
        <name>heme</name>
        <dbReference type="ChEBI" id="CHEBI:30413"/>
    </cofactor>
</comment>
<evidence type="ECO:0000256" key="7">
    <source>
        <dbReference type="ARBA" id="ARBA00023324"/>
    </source>
</evidence>
<evidence type="ECO:0000256" key="13">
    <source>
        <dbReference type="SAM" id="MobiDB-lite"/>
    </source>
</evidence>
<evidence type="ECO:0000256" key="10">
    <source>
        <dbReference type="PIRSR" id="PIRSR038928-2"/>
    </source>
</evidence>